<feature type="region of interest" description="Disordered" evidence="18">
    <location>
        <begin position="1525"/>
        <end position="1549"/>
    </location>
</feature>
<evidence type="ECO:0000256" key="13">
    <source>
        <dbReference type="ARBA" id="ARBA00022989"/>
    </source>
</evidence>
<feature type="domain" description="Importin N-terminal" evidence="20">
    <location>
        <begin position="507"/>
        <end position="573"/>
    </location>
</feature>
<dbReference type="FunFam" id="1.25.10.10:FF:000022">
    <property type="entry name" value="protein EXPORTIN 1A"/>
    <property type="match status" value="1"/>
</dbReference>
<evidence type="ECO:0000256" key="17">
    <source>
        <dbReference type="ARBA" id="ARBA00060084"/>
    </source>
</evidence>
<comment type="similarity">
    <text evidence="4">Belongs to the exportin family.</text>
</comment>
<dbReference type="InterPro" id="IPR013598">
    <property type="entry name" value="Exportin-1/Importin-b-like"/>
</dbReference>
<dbReference type="GO" id="GO:0005634">
    <property type="term" value="C:nucleus"/>
    <property type="evidence" value="ECO:0007669"/>
    <property type="project" value="UniProtKB-SubCell"/>
</dbReference>
<dbReference type="InterPro" id="IPR041123">
    <property type="entry name" value="CRM1_repeat"/>
</dbReference>
<dbReference type="GO" id="GO:0031267">
    <property type="term" value="F:small GTPase binding"/>
    <property type="evidence" value="ECO:0007669"/>
    <property type="project" value="InterPro"/>
</dbReference>
<evidence type="ECO:0000256" key="10">
    <source>
        <dbReference type="ARBA" id="ARBA00022787"/>
    </source>
</evidence>
<dbReference type="InterPro" id="IPR016024">
    <property type="entry name" value="ARM-type_fold"/>
</dbReference>
<evidence type="ECO:0000256" key="11">
    <source>
        <dbReference type="ARBA" id="ARBA00022840"/>
    </source>
</evidence>
<dbReference type="InterPro" id="IPR045065">
    <property type="entry name" value="XPO1/5"/>
</dbReference>
<comment type="similarity">
    <text evidence="5">Belongs to the HesA/MoeB/ThiF family.</text>
</comment>
<keyword evidence="12" id="KW-0653">Protein transport</keyword>
<evidence type="ECO:0000313" key="21">
    <source>
        <dbReference type="EMBL" id="KAJ1725592.1"/>
    </source>
</evidence>
<dbReference type="SUPFAM" id="SSF69572">
    <property type="entry name" value="Activating enzymes of the ubiquitin-like proteins"/>
    <property type="match status" value="1"/>
</dbReference>
<dbReference type="GO" id="GO:0006611">
    <property type="term" value="P:protein export from nucleus"/>
    <property type="evidence" value="ECO:0007669"/>
    <property type="project" value="InterPro"/>
</dbReference>
<dbReference type="Pfam" id="PF00899">
    <property type="entry name" value="ThiF"/>
    <property type="match status" value="1"/>
</dbReference>
<keyword evidence="13 19" id="KW-1133">Transmembrane helix</keyword>
<dbReference type="Pfam" id="PF03810">
    <property type="entry name" value="IBN_N"/>
    <property type="match status" value="1"/>
</dbReference>
<comment type="function">
    <text evidence="17">Catalyzes the ATP-dependent dehydration of threonylcarbamoyladenosine at position 37 (t(6)A37) to form cyclic t(6)A37 (ct(6)A37) in tRNAs that read codons beginning with adenine.</text>
</comment>
<dbReference type="Pfam" id="PF18777">
    <property type="entry name" value="CRM1_repeat"/>
    <property type="match status" value="1"/>
</dbReference>
<name>A0A9W8CW64_9FUNG</name>
<evidence type="ECO:0000256" key="19">
    <source>
        <dbReference type="SAM" id="Phobius"/>
    </source>
</evidence>
<dbReference type="EMBL" id="JANBOJ010000003">
    <property type="protein sequence ID" value="KAJ1725592.1"/>
    <property type="molecule type" value="Genomic_DNA"/>
</dbReference>
<dbReference type="GO" id="GO:0008641">
    <property type="term" value="F:ubiquitin-like modifier activating enzyme activity"/>
    <property type="evidence" value="ECO:0007669"/>
    <property type="project" value="InterPro"/>
</dbReference>
<dbReference type="SMART" id="SM01102">
    <property type="entry name" value="CRM1_C"/>
    <property type="match status" value="1"/>
</dbReference>
<keyword evidence="11" id="KW-0067">ATP-binding</keyword>
<protein>
    <submittedName>
        <fullName evidence="21">Karyopherin transporter</fullName>
    </submittedName>
</protein>
<dbReference type="InterPro" id="IPR014877">
    <property type="entry name" value="XPO1_C_dom"/>
</dbReference>
<evidence type="ECO:0000256" key="1">
    <source>
        <dbReference type="ARBA" id="ARBA00004123"/>
    </source>
</evidence>
<keyword evidence="9" id="KW-0547">Nucleotide-binding</keyword>
<keyword evidence="15 19" id="KW-0472">Membrane</keyword>
<evidence type="ECO:0000313" key="22">
    <source>
        <dbReference type="Proteomes" id="UP001149813"/>
    </source>
</evidence>
<evidence type="ECO:0000256" key="3">
    <source>
        <dbReference type="ARBA" id="ARBA00004294"/>
    </source>
</evidence>
<dbReference type="FunFam" id="3.40.50.720:FF:000125">
    <property type="entry name" value="tRNA threonylcarbamoyladenosine dehydratase 2-like"/>
    <property type="match status" value="1"/>
</dbReference>
<evidence type="ECO:0000259" key="20">
    <source>
        <dbReference type="PROSITE" id="PS50166"/>
    </source>
</evidence>
<dbReference type="GO" id="GO:0005524">
    <property type="term" value="F:ATP binding"/>
    <property type="evidence" value="ECO:0007669"/>
    <property type="project" value="UniProtKB-KW"/>
</dbReference>
<evidence type="ECO:0000256" key="6">
    <source>
        <dbReference type="ARBA" id="ARBA00022448"/>
    </source>
</evidence>
<evidence type="ECO:0000256" key="9">
    <source>
        <dbReference type="ARBA" id="ARBA00022741"/>
    </source>
</evidence>
<dbReference type="CDD" id="cd00755">
    <property type="entry name" value="YgdL_like"/>
    <property type="match status" value="1"/>
</dbReference>
<reference evidence="21" key="1">
    <citation type="submission" date="2022-07" db="EMBL/GenBank/DDBJ databases">
        <title>Phylogenomic reconstructions and comparative analyses of Kickxellomycotina fungi.</title>
        <authorList>
            <person name="Reynolds N.K."/>
            <person name="Stajich J.E."/>
            <person name="Barry K."/>
            <person name="Grigoriev I.V."/>
            <person name="Crous P."/>
            <person name="Smith M.E."/>
        </authorList>
    </citation>
    <scope>NUCLEOTIDE SEQUENCE</scope>
    <source>
        <strain evidence="21">NBRC 32514</strain>
    </source>
</reference>
<dbReference type="Pfam" id="PF18784">
    <property type="entry name" value="CRM1_repeat_2"/>
    <property type="match status" value="1"/>
</dbReference>
<dbReference type="SUPFAM" id="SSF48371">
    <property type="entry name" value="ARM repeat"/>
    <property type="match status" value="1"/>
</dbReference>
<feature type="transmembrane region" description="Helical" evidence="19">
    <location>
        <begin position="117"/>
        <end position="135"/>
    </location>
</feature>
<feature type="transmembrane region" description="Helical" evidence="19">
    <location>
        <begin position="17"/>
        <end position="37"/>
    </location>
</feature>
<keyword evidence="8 19" id="KW-0812">Transmembrane</keyword>
<dbReference type="InterPro" id="IPR000594">
    <property type="entry name" value="ThiF_NAD_FAD-bd"/>
</dbReference>
<evidence type="ECO:0000256" key="2">
    <source>
        <dbReference type="ARBA" id="ARBA00004225"/>
    </source>
</evidence>
<dbReference type="PANTHER" id="PTHR11223:SF2">
    <property type="entry name" value="EXPORTIN-1"/>
    <property type="match status" value="1"/>
</dbReference>
<evidence type="ECO:0000256" key="16">
    <source>
        <dbReference type="ARBA" id="ARBA00023242"/>
    </source>
</evidence>
<dbReference type="Gene3D" id="1.25.10.10">
    <property type="entry name" value="Leucine-rich Repeat Variant"/>
    <property type="match status" value="1"/>
</dbReference>
<evidence type="ECO:0000256" key="12">
    <source>
        <dbReference type="ARBA" id="ARBA00022927"/>
    </source>
</evidence>
<evidence type="ECO:0000256" key="14">
    <source>
        <dbReference type="ARBA" id="ARBA00023128"/>
    </source>
</evidence>
<gene>
    <name evidence="21" type="primary">CRM1</name>
    <name evidence="21" type="ORF">LPJ53_000262</name>
</gene>
<accession>A0A9W8CW64</accession>
<keyword evidence="22" id="KW-1185">Reference proteome</keyword>
<dbReference type="PANTHER" id="PTHR11223">
    <property type="entry name" value="EXPORTIN 1/5"/>
    <property type="match status" value="1"/>
</dbReference>
<keyword evidence="6" id="KW-0813">Transport</keyword>
<dbReference type="OrthoDB" id="27218at2759"/>
<keyword evidence="16" id="KW-0539">Nucleus</keyword>
<dbReference type="InterPro" id="IPR001494">
    <property type="entry name" value="Importin-beta_N"/>
</dbReference>
<dbReference type="Proteomes" id="UP001149813">
    <property type="component" value="Unassembled WGS sequence"/>
</dbReference>
<dbReference type="GO" id="GO:0000055">
    <property type="term" value="P:ribosomal large subunit export from nucleus"/>
    <property type="evidence" value="ECO:0007669"/>
    <property type="project" value="TreeGrafter"/>
</dbReference>
<dbReference type="Pfam" id="PF08767">
    <property type="entry name" value="CRM1_C"/>
    <property type="match status" value="1"/>
</dbReference>
<evidence type="ECO:0000256" key="7">
    <source>
        <dbReference type="ARBA" id="ARBA00022598"/>
    </source>
</evidence>
<evidence type="ECO:0000256" key="15">
    <source>
        <dbReference type="ARBA" id="ARBA00023136"/>
    </source>
</evidence>
<dbReference type="PROSITE" id="PS50166">
    <property type="entry name" value="IMPORTIN_B_NT"/>
    <property type="match status" value="1"/>
</dbReference>
<dbReference type="InterPro" id="IPR040485">
    <property type="entry name" value="XPO1_repeat_3"/>
</dbReference>
<comment type="caution">
    <text evidence="21">The sequence shown here is derived from an EMBL/GenBank/DDBJ whole genome shotgun (WGS) entry which is preliminary data.</text>
</comment>
<dbReference type="InterPro" id="IPR041235">
    <property type="entry name" value="Exp1_repeat_2"/>
</dbReference>
<evidence type="ECO:0000256" key="8">
    <source>
        <dbReference type="ARBA" id="ARBA00022692"/>
    </source>
</evidence>
<dbReference type="GO" id="GO:0005741">
    <property type="term" value="C:mitochondrial outer membrane"/>
    <property type="evidence" value="ECO:0007669"/>
    <property type="project" value="UniProtKB-SubCell"/>
</dbReference>
<dbReference type="SMART" id="SM00913">
    <property type="entry name" value="IBN_N"/>
    <property type="match status" value="1"/>
</dbReference>
<organism evidence="21 22">
    <name type="scientific">Coemansia erecta</name>
    <dbReference type="NCBI Taxonomy" id="147472"/>
    <lineage>
        <taxon>Eukaryota</taxon>
        <taxon>Fungi</taxon>
        <taxon>Fungi incertae sedis</taxon>
        <taxon>Zoopagomycota</taxon>
        <taxon>Kickxellomycotina</taxon>
        <taxon>Kickxellomycetes</taxon>
        <taxon>Kickxellales</taxon>
        <taxon>Kickxellaceae</taxon>
        <taxon>Coemansia</taxon>
    </lineage>
</organism>
<dbReference type="Pfam" id="PF18787">
    <property type="entry name" value="CRM1_repeat_3"/>
    <property type="match status" value="1"/>
</dbReference>
<dbReference type="GO" id="GO:0000056">
    <property type="term" value="P:ribosomal small subunit export from nucleus"/>
    <property type="evidence" value="ECO:0007669"/>
    <property type="project" value="TreeGrafter"/>
</dbReference>
<dbReference type="InterPro" id="IPR011989">
    <property type="entry name" value="ARM-like"/>
</dbReference>
<comment type="subcellular location">
    <subcellularLocation>
        <location evidence="2">Mitochondrion membrane</location>
        <topology evidence="2">Multi-pass membrane protein</topology>
    </subcellularLocation>
    <subcellularLocation>
        <location evidence="3">Mitochondrion outer membrane</location>
    </subcellularLocation>
    <subcellularLocation>
        <location evidence="1">Nucleus</location>
    </subcellularLocation>
</comment>
<keyword evidence="7" id="KW-0436">Ligase</keyword>
<keyword evidence="10" id="KW-1000">Mitochondrion outer membrane</keyword>
<keyword evidence="14" id="KW-0496">Mitochondrion</keyword>
<evidence type="ECO:0000256" key="5">
    <source>
        <dbReference type="ARBA" id="ARBA00009919"/>
    </source>
</evidence>
<dbReference type="InterPro" id="IPR035985">
    <property type="entry name" value="Ubiquitin-activating_enz"/>
</dbReference>
<evidence type="ECO:0000256" key="4">
    <source>
        <dbReference type="ARBA" id="ARBA00009466"/>
    </source>
</evidence>
<sequence length="1549" mass="174574">MEGYLEKLSRVFSDTRVQLAATAIAASAATASVMWGSRHARRTRRVRDLKHDALDMLEFDDFSTSSSHTLMQPPLIPVTKSTPIDLSPHEEALIREQLARHYAFLNEDGMQKVRDSFVVVVGAGGVGSWAALMLLRSGVQRIRLIDFDQVTLSSLNRHAAATRATVGIPKVDALRNSFADIAPHARVEARVALFSAETAADLLGGDPDFVLDCIDNMETKIDLLEYCKKNNIRVISAMGAGMKSDPSRVQIADISDTFEDPMSRAVRRRLKARGIQNGVEVVYSVEKPGKVQLLSLADSQKDEPGDFSVLPDFRVRIVPVLGTMPALFGITMATHVLTELADFPTEPLAIKGRHALYARVLRELGTRESKVPAAYGGMQLQMSTDDCSYMIEEIWRGKSAVSGSTDKIALTRWHRDKPMSTSNCICLTKSEADKHDKLECAPEEYYSPEDTGISLLLDTYYTAKTYIDGFVVIMETLLDFNREFDTALFDRVVDALFGGKGDEQKMAQQVLTEFKEHELSWTRADSILTNSSSLQSKFIALQILDQLIQTKWKILPVEQRTGIKNFIVEIILNTSSTEESLRQNKVYLNKLNLILVQILKQEWPHNWPTFIPEIVQTSRTNLALCENNMAILKLLSEEVFDFSAEQMTQAKAKNLKAQMCGEFSSIHNLCTEILQRAQQPSLILATLETLLRFLSWIPFGYIFEMDLINNLCTRFLQAPVTRNVTIKCLTEIAGLDSGNEYKEQFVNMFSMTITALRETLGDLSNIDKVWDDYDDDEQSFIQNVSMFLTSYLSSHLRLVETSAKRDIVIQAHEYLLRISQVDEREMFKVCLEYWNVLVRGLYEDGRNASFGGSTGLLNLGGGAGQGNTNGSGLSSELRRQMYSGILTGVRYVMISRMARPEEVLIVENDEGEIVREFTKETDTITLYKAQRECLIYLTHLDAKDMENIMVEKLNRQMDGSEWSWSNLNKLCWAIGSISGSMSEDQERRVLVIIIKDLLSLCELKRGKDNKAVVASNIMYVVGQYPRFLKAHWKFLKTVANKLFEFMHELHEGVRDMACDTFVTIAQKCRRHFITQQPGEASPFVEEIILNAGMITSDLEPQQVNRFCEAVGYLISAQLNQEAQAELIKGLMRPSNELWDTLVQRASGDIKVLEDLNIVKQLGNILRTNVSACGAIGKGFISQIGRIYIDMLGLYKAVSEIISACVAREGEIATRYANVRAMRTIKKEALHLVDTYVKNCDDGVNAVNENMVPPLLEAVLADYAQNVPPARDSEVLSTVNTITSALGALMTDKVPLIFDSLFESTMNMINQDFTVFPDHRLAIYQLLRTINQKCFSALLNLPPQQFRFLILSIMWGFKHTTRDVADLGLTITLEMVNNFNASDRGISDAFFQTYFIELLNEIIVVLSDNDHKGSFRLQCMVLARMIHLVESNQITAPLFDASLPENSGLTNPAFVRQSMANLLVTAFANLTKRQIEVFVEGLFSFNDDFEKFRNHVRDFVIQTKEFAGDNADLYLEEAERELEQKKQKEKELALQVPGMLKPSEMDEDDF</sequence>
<dbReference type="GO" id="GO:0005049">
    <property type="term" value="F:nuclear export signal receptor activity"/>
    <property type="evidence" value="ECO:0007669"/>
    <property type="project" value="InterPro"/>
</dbReference>
<evidence type="ECO:0000256" key="18">
    <source>
        <dbReference type="SAM" id="MobiDB-lite"/>
    </source>
</evidence>
<dbReference type="Gene3D" id="3.40.50.720">
    <property type="entry name" value="NAD(P)-binding Rossmann-like Domain"/>
    <property type="match status" value="1"/>
</dbReference>
<proteinExistence type="inferred from homology"/>
<dbReference type="Pfam" id="PF08389">
    <property type="entry name" value="Xpo1"/>
    <property type="match status" value="1"/>
</dbReference>